<evidence type="ECO:0000313" key="2">
    <source>
        <dbReference type="EMBL" id="KAK3227257.1"/>
    </source>
</evidence>
<evidence type="ECO:0000256" key="1">
    <source>
        <dbReference type="SAM" id="MobiDB-lite"/>
    </source>
</evidence>
<name>A0AAE0EGT4_9ROSI</name>
<protein>
    <recommendedName>
        <fullName evidence="4">Seed maturation protein</fullName>
    </recommendedName>
</protein>
<dbReference type="InterPro" id="IPR044984">
    <property type="entry name" value="SMP1"/>
</dbReference>
<keyword evidence="3" id="KW-1185">Reference proteome</keyword>
<dbReference type="AlphaFoldDB" id="A0AAE0EGT4"/>
<evidence type="ECO:0008006" key="4">
    <source>
        <dbReference type="Google" id="ProtNLM"/>
    </source>
</evidence>
<dbReference type="PANTHER" id="PTHR37732">
    <property type="entry name" value="OS08G0104400 PROTEIN"/>
    <property type="match status" value="1"/>
</dbReference>
<dbReference type="GO" id="GO:0010162">
    <property type="term" value="P:seed dormancy process"/>
    <property type="evidence" value="ECO:0007669"/>
    <property type="project" value="InterPro"/>
</dbReference>
<feature type="region of interest" description="Disordered" evidence="1">
    <location>
        <begin position="47"/>
        <end position="87"/>
    </location>
</feature>
<comment type="caution">
    <text evidence="2">The sequence shown here is derived from an EMBL/GenBank/DDBJ whole genome shotgun (WGS) entry which is preliminary data.</text>
</comment>
<gene>
    <name evidence="2" type="ORF">Dsin_007119</name>
</gene>
<reference evidence="2" key="1">
    <citation type="journal article" date="2023" name="Plant J.">
        <title>Genome sequences and population genomics provide insights into the demographic history, inbreeding, and mutation load of two 'living fossil' tree species of Dipteronia.</title>
        <authorList>
            <person name="Feng Y."/>
            <person name="Comes H.P."/>
            <person name="Chen J."/>
            <person name="Zhu S."/>
            <person name="Lu R."/>
            <person name="Zhang X."/>
            <person name="Li P."/>
            <person name="Qiu J."/>
            <person name="Olsen K.M."/>
            <person name="Qiu Y."/>
        </authorList>
    </citation>
    <scope>NUCLEOTIDE SEQUENCE</scope>
    <source>
        <strain evidence="2">NBL</strain>
    </source>
</reference>
<feature type="region of interest" description="Disordered" evidence="1">
    <location>
        <begin position="1"/>
        <end position="20"/>
    </location>
</feature>
<dbReference type="EMBL" id="JANJYJ010000002">
    <property type="protein sequence ID" value="KAK3227257.1"/>
    <property type="molecule type" value="Genomic_DNA"/>
</dbReference>
<organism evidence="2 3">
    <name type="scientific">Dipteronia sinensis</name>
    <dbReference type="NCBI Taxonomy" id="43782"/>
    <lineage>
        <taxon>Eukaryota</taxon>
        <taxon>Viridiplantae</taxon>
        <taxon>Streptophyta</taxon>
        <taxon>Embryophyta</taxon>
        <taxon>Tracheophyta</taxon>
        <taxon>Spermatophyta</taxon>
        <taxon>Magnoliopsida</taxon>
        <taxon>eudicotyledons</taxon>
        <taxon>Gunneridae</taxon>
        <taxon>Pentapetalae</taxon>
        <taxon>rosids</taxon>
        <taxon>malvids</taxon>
        <taxon>Sapindales</taxon>
        <taxon>Sapindaceae</taxon>
        <taxon>Hippocastanoideae</taxon>
        <taxon>Acereae</taxon>
        <taxon>Dipteronia</taxon>
    </lineage>
</organism>
<dbReference type="Proteomes" id="UP001281410">
    <property type="component" value="Unassembled WGS sequence"/>
</dbReference>
<proteinExistence type="predicted"/>
<sequence>MAKSKDDTKYGTAQAKLSADEMLRVKYEHGTPLEAGKIADSRPVDLFSAAHNISSDQSSVRPPQSQSQPQQSPDHRHSPGHNVNSSG</sequence>
<evidence type="ECO:0000313" key="3">
    <source>
        <dbReference type="Proteomes" id="UP001281410"/>
    </source>
</evidence>
<accession>A0AAE0EGT4</accession>
<dbReference type="PANTHER" id="PTHR37732:SF2">
    <property type="entry name" value="SEED MATURATION PROTEIN 1"/>
    <property type="match status" value="1"/>
</dbReference>
<feature type="compositionally biased region" description="Low complexity" evidence="1">
    <location>
        <begin position="54"/>
        <end position="72"/>
    </location>
</feature>